<dbReference type="InterPro" id="IPR003593">
    <property type="entry name" value="AAA+_ATPase"/>
</dbReference>
<protein>
    <submittedName>
        <fullName evidence="2">AAA family ATPase</fullName>
    </submittedName>
</protein>
<dbReference type="InterPro" id="IPR014555">
    <property type="entry name" value="RecF-like"/>
</dbReference>
<dbReference type="RefSeq" id="WP_272141421.1">
    <property type="nucleotide sequence ID" value="NZ_JAQNDM010000002.1"/>
</dbReference>
<gene>
    <name evidence="2" type="ORF">POL68_23555</name>
</gene>
<sequence>MPKSSEKEHIPSLRLTSVQVERFKAAFKPTPVPLRPFNLILGRNGAGKSTLLEALQWVDGTLRQDARTALQRYFGIAPVVNVRSQQTFFQLGLTWKSEDESELNYKVKVVQGRDGVTPLIAQEFLKSVQGRKRPRTIIDTTVPANAKKDRPGVRIVYPRDLRFKREVNEPDRLALRQAGVTPISNTGFKDRFVLPALSAFWENAVFLRLSTSRLAAGSPARRKSFEPLLDEEGTNLPALLNELSRAQLEDLVVRIQQVLSGIEQVKISKPRAGQQENVNYSLRERMPYKGRNGTDLFDIPSWMLSEGTRRITALFALLVHDPPPSLLCIEEVENGLDPWTVLEVIKALRSATDAGTQVIVTSHSPWLIDHVDLQDILLVERVKGTTEYRRFADMEEAKRFSSDVPPGARYVNSR</sequence>
<evidence type="ECO:0000313" key="3">
    <source>
        <dbReference type="Proteomes" id="UP001221838"/>
    </source>
</evidence>
<dbReference type="CDD" id="cd00267">
    <property type="entry name" value="ABC_ATPase"/>
    <property type="match status" value="1"/>
</dbReference>
<accession>A0ABT5DF94</accession>
<dbReference type="Gene3D" id="3.40.50.300">
    <property type="entry name" value="P-loop containing nucleotide triphosphate hydrolases"/>
    <property type="match status" value="2"/>
</dbReference>
<dbReference type="Pfam" id="PF13304">
    <property type="entry name" value="AAA_21"/>
    <property type="match status" value="1"/>
</dbReference>
<dbReference type="PANTHER" id="PTHR32182:SF22">
    <property type="entry name" value="ATP-DEPENDENT ENDONUCLEASE, OLD FAMILY-RELATED"/>
    <property type="match status" value="1"/>
</dbReference>
<reference evidence="2 3" key="1">
    <citation type="submission" date="2022-11" db="EMBL/GenBank/DDBJ databases">
        <title>Minimal conservation of predation-associated metabolite biosynthetic gene clusters underscores biosynthetic potential of Myxococcota including descriptions for ten novel species: Archangium lansinium sp. nov., Myxococcus landrumus sp. nov., Nannocystis bai.</title>
        <authorList>
            <person name="Ahearne A."/>
            <person name="Stevens C."/>
            <person name="Dowd S."/>
        </authorList>
    </citation>
    <scope>NUCLEOTIDE SEQUENCE [LARGE SCALE GENOMIC DNA]</scope>
    <source>
        <strain evidence="2 3">NCWAL01</strain>
    </source>
</reference>
<organism evidence="2 3">
    <name type="scientific">Stigmatella ashevillensis</name>
    <dbReference type="NCBI Taxonomy" id="2995309"/>
    <lineage>
        <taxon>Bacteria</taxon>
        <taxon>Pseudomonadati</taxon>
        <taxon>Myxococcota</taxon>
        <taxon>Myxococcia</taxon>
        <taxon>Myxococcales</taxon>
        <taxon>Cystobacterineae</taxon>
        <taxon>Archangiaceae</taxon>
        <taxon>Stigmatella</taxon>
    </lineage>
</organism>
<dbReference type="SMART" id="SM00382">
    <property type="entry name" value="AAA"/>
    <property type="match status" value="1"/>
</dbReference>
<comment type="caution">
    <text evidence="2">The sequence shown here is derived from an EMBL/GenBank/DDBJ whole genome shotgun (WGS) entry which is preliminary data.</text>
</comment>
<dbReference type="PIRSF" id="PIRSF029347">
    <property type="entry name" value="RecF"/>
    <property type="match status" value="1"/>
</dbReference>
<keyword evidence="3" id="KW-1185">Reference proteome</keyword>
<dbReference type="Proteomes" id="UP001221838">
    <property type="component" value="Unassembled WGS sequence"/>
</dbReference>
<dbReference type="InterPro" id="IPR027417">
    <property type="entry name" value="P-loop_NTPase"/>
</dbReference>
<dbReference type="EMBL" id="JAQNDM010000002">
    <property type="protein sequence ID" value="MDC0711468.1"/>
    <property type="molecule type" value="Genomic_DNA"/>
</dbReference>
<name>A0ABT5DF94_9BACT</name>
<dbReference type="SUPFAM" id="SSF52540">
    <property type="entry name" value="P-loop containing nucleoside triphosphate hydrolases"/>
    <property type="match status" value="1"/>
</dbReference>
<proteinExistence type="predicted"/>
<evidence type="ECO:0000313" key="2">
    <source>
        <dbReference type="EMBL" id="MDC0711468.1"/>
    </source>
</evidence>
<evidence type="ECO:0000259" key="1">
    <source>
        <dbReference type="SMART" id="SM00382"/>
    </source>
</evidence>
<dbReference type="InterPro" id="IPR003959">
    <property type="entry name" value="ATPase_AAA_core"/>
</dbReference>
<dbReference type="PANTHER" id="PTHR32182">
    <property type="entry name" value="DNA REPLICATION AND REPAIR PROTEIN RECF"/>
    <property type="match status" value="1"/>
</dbReference>
<feature type="domain" description="AAA+ ATPase" evidence="1">
    <location>
        <begin position="34"/>
        <end position="383"/>
    </location>
</feature>